<dbReference type="InterPro" id="IPR050563">
    <property type="entry name" value="4-hydroxybenzoyl-CoA_TE"/>
</dbReference>
<dbReference type="OrthoDB" id="9803287at2"/>
<keyword evidence="4" id="KW-1185">Reference proteome</keyword>
<dbReference type="InterPro" id="IPR029069">
    <property type="entry name" value="HotDog_dom_sf"/>
</dbReference>
<dbReference type="RefSeq" id="WP_160114834.1">
    <property type="nucleotide sequence ID" value="NZ_FNVD01000001.1"/>
</dbReference>
<organism evidence="3 4">
    <name type="scientific">Jhaorihella thermophila</name>
    <dbReference type="NCBI Taxonomy" id="488547"/>
    <lineage>
        <taxon>Bacteria</taxon>
        <taxon>Pseudomonadati</taxon>
        <taxon>Pseudomonadota</taxon>
        <taxon>Alphaproteobacteria</taxon>
        <taxon>Rhodobacterales</taxon>
        <taxon>Paracoccaceae</taxon>
        <taxon>Jhaorihella</taxon>
    </lineage>
</organism>
<proteinExistence type="inferred from homology"/>
<reference evidence="3 4" key="1">
    <citation type="submission" date="2016-10" db="EMBL/GenBank/DDBJ databases">
        <authorList>
            <person name="de Groot N.N."/>
        </authorList>
    </citation>
    <scope>NUCLEOTIDE SEQUENCE [LARGE SCALE GENOMIC DNA]</scope>
    <source>
        <strain evidence="3 4">DSM 23413</strain>
    </source>
</reference>
<dbReference type="Pfam" id="PF13279">
    <property type="entry name" value="4HBT_2"/>
    <property type="match status" value="1"/>
</dbReference>
<dbReference type="CDD" id="cd00586">
    <property type="entry name" value="4HBT"/>
    <property type="match status" value="1"/>
</dbReference>
<dbReference type="PANTHER" id="PTHR31793:SF27">
    <property type="entry name" value="NOVEL THIOESTERASE SUPERFAMILY DOMAIN AND SAPOSIN A-TYPE DOMAIN CONTAINING PROTEIN (0610012H03RIK)"/>
    <property type="match status" value="1"/>
</dbReference>
<accession>A0A1H5SB60</accession>
<keyword evidence="2" id="KW-0378">Hydrolase</keyword>
<evidence type="ECO:0000313" key="4">
    <source>
        <dbReference type="Proteomes" id="UP000236742"/>
    </source>
</evidence>
<evidence type="ECO:0000256" key="1">
    <source>
        <dbReference type="ARBA" id="ARBA00005953"/>
    </source>
</evidence>
<evidence type="ECO:0000256" key="2">
    <source>
        <dbReference type="ARBA" id="ARBA00022801"/>
    </source>
</evidence>
<name>A0A1H5SB60_9RHOB</name>
<protein>
    <submittedName>
        <fullName evidence="3">Acyl-CoA thioesterase FadM</fullName>
    </submittedName>
</protein>
<dbReference type="EMBL" id="FNVD01000001">
    <property type="protein sequence ID" value="SEF47745.1"/>
    <property type="molecule type" value="Genomic_DNA"/>
</dbReference>
<dbReference type="SUPFAM" id="SSF54637">
    <property type="entry name" value="Thioesterase/thiol ester dehydrase-isomerase"/>
    <property type="match status" value="1"/>
</dbReference>
<sequence length="140" mass="15514">MQPMRFIVGSRDCDELGHLNVSGYIYYCNRAGSAFMRDIGWPPGQGNGGRRYSFAAVHVVSDYLAEVREGQAILVRAGVAKIGGKSVTFDNRITLEDGTPVFRSLWKSALMDLDTRRAVEVPDDLRSALEVGLVARYWGK</sequence>
<gene>
    <name evidence="3" type="ORF">SAMN05421751_101430</name>
</gene>
<comment type="similarity">
    <text evidence="1">Belongs to the 4-hydroxybenzoyl-CoA thioesterase family.</text>
</comment>
<dbReference type="Gene3D" id="3.10.129.10">
    <property type="entry name" value="Hotdog Thioesterase"/>
    <property type="match status" value="1"/>
</dbReference>
<dbReference type="GO" id="GO:0047617">
    <property type="term" value="F:fatty acyl-CoA hydrolase activity"/>
    <property type="evidence" value="ECO:0007669"/>
    <property type="project" value="TreeGrafter"/>
</dbReference>
<dbReference type="AlphaFoldDB" id="A0A1H5SB60"/>
<dbReference type="PANTHER" id="PTHR31793">
    <property type="entry name" value="4-HYDROXYBENZOYL-COA THIOESTERASE FAMILY MEMBER"/>
    <property type="match status" value="1"/>
</dbReference>
<evidence type="ECO:0000313" key="3">
    <source>
        <dbReference type="EMBL" id="SEF47745.1"/>
    </source>
</evidence>
<dbReference type="Proteomes" id="UP000236742">
    <property type="component" value="Unassembled WGS sequence"/>
</dbReference>